<dbReference type="Pfam" id="PF17852">
    <property type="entry name" value="Dynein_AAA_lid"/>
    <property type="match status" value="1"/>
</dbReference>
<proteinExistence type="predicted"/>
<dbReference type="EMBL" id="FR981413">
    <property type="protein sequence ID" value="CDR18967.1"/>
    <property type="molecule type" value="Genomic_DNA"/>
</dbReference>
<dbReference type="GO" id="GO:0051959">
    <property type="term" value="F:dynein light intermediate chain binding"/>
    <property type="evidence" value="ECO:0007669"/>
    <property type="project" value="InterPro"/>
</dbReference>
<dbReference type="SUPFAM" id="SSF52540">
    <property type="entry name" value="P-loop containing nucleoside triphosphate hydrolases"/>
    <property type="match status" value="1"/>
</dbReference>
<dbReference type="InterPro" id="IPR027417">
    <property type="entry name" value="P-loop_NTPase"/>
</dbReference>
<organism evidence="4 5">
    <name type="scientific">Oncorhynchus mykiss</name>
    <name type="common">Rainbow trout</name>
    <name type="synonym">Salmo gairdneri</name>
    <dbReference type="NCBI Taxonomy" id="8022"/>
    <lineage>
        <taxon>Eukaryota</taxon>
        <taxon>Metazoa</taxon>
        <taxon>Chordata</taxon>
        <taxon>Craniata</taxon>
        <taxon>Vertebrata</taxon>
        <taxon>Euteleostomi</taxon>
        <taxon>Actinopterygii</taxon>
        <taxon>Neopterygii</taxon>
        <taxon>Teleostei</taxon>
        <taxon>Protacanthopterygii</taxon>
        <taxon>Salmoniformes</taxon>
        <taxon>Salmonidae</taxon>
        <taxon>Salmoninae</taxon>
        <taxon>Oncorhynchus</taxon>
    </lineage>
</organism>
<feature type="signal peptide" evidence="2">
    <location>
        <begin position="1"/>
        <end position="17"/>
    </location>
</feature>
<reference evidence="4" key="2">
    <citation type="submission" date="2014-03" db="EMBL/GenBank/DDBJ databases">
        <authorList>
            <person name="Genoscope - CEA"/>
        </authorList>
    </citation>
    <scope>NUCLEOTIDE SEQUENCE</scope>
</reference>
<reference evidence="4" key="1">
    <citation type="journal article" date="2014" name="Nat. Commun.">
        <title>The rainbow trout genome provides novel insights into evolution after whole-genome duplication in vertebrates.</title>
        <authorList>
            <person name="Berthelot C."/>
            <person name="Brunet F."/>
            <person name="Chalopin D."/>
            <person name="Juanchich A."/>
            <person name="Bernard M."/>
            <person name="Noel B."/>
            <person name="Bento P."/>
            <person name="Da Silva C."/>
            <person name="Labadie K."/>
            <person name="Alberti A."/>
            <person name="Aury J.M."/>
            <person name="Louis A."/>
            <person name="Dehais P."/>
            <person name="Bardou P."/>
            <person name="Montfort J."/>
            <person name="Klopp C."/>
            <person name="Cabau C."/>
            <person name="Gaspin C."/>
            <person name="Thorgaard G.H."/>
            <person name="Boussaha M."/>
            <person name="Quillet E."/>
            <person name="Guyomard R."/>
            <person name="Galiana D."/>
            <person name="Bobe J."/>
            <person name="Volff J.N."/>
            <person name="Genet C."/>
            <person name="Wincker P."/>
            <person name="Jaillon O."/>
            <person name="Roest Crollius H."/>
            <person name="Guiguen Y."/>
        </authorList>
    </citation>
    <scope>NUCLEOTIDE SEQUENCE [LARGE SCALE GENOMIC DNA]</scope>
</reference>
<accession>A0A061AE13</accession>
<protein>
    <recommendedName>
        <fullName evidence="3">Dynein heavy chain AAA 5 extension domain-containing protein</fullName>
    </recommendedName>
</protein>
<dbReference type="PANTHER" id="PTHR45703">
    <property type="entry name" value="DYNEIN HEAVY CHAIN"/>
    <property type="match status" value="1"/>
</dbReference>
<dbReference type="Proteomes" id="UP000193380">
    <property type="component" value="Unassembled WGS sequence"/>
</dbReference>
<dbReference type="InterPro" id="IPR041466">
    <property type="entry name" value="Dynein_AAA5_ext"/>
</dbReference>
<dbReference type="Pfam" id="PF12775">
    <property type="entry name" value="AAA_7"/>
    <property type="match status" value="1"/>
</dbReference>
<feature type="region of interest" description="Disordered" evidence="1">
    <location>
        <begin position="138"/>
        <end position="168"/>
    </location>
</feature>
<evidence type="ECO:0000313" key="4">
    <source>
        <dbReference type="EMBL" id="CDR18967.1"/>
    </source>
</evidence>
<dbReference type="Gene3D" id="3.40.50.300">
    <property type="entry name" value="P-loop containing nucleotide triphosphate hydrolases"/>
    <property type="match status" value="1"/>
</dbReference>
<feature type="chain" id="PRO_5001593835" description="Dynein heavy chain AAA 5 extension domain-containing protein" evidence="2">
    <location>
        <begin position="18"/>
        <end position="168"/>
    </location>
</feature>
<dbReference type="GO" id="GO:0030286">
    <property type="term" value="C:dynein complex"/>
    <property type="evidence" value="ECO:0007669"/>
    <property type="project" value="InterPro"/>
</dbReference>
<dbReference type="PaxDb" id="8022-A0A061AE13"/>
<name>A0A061AE13_ONCMY</name>
<evidence type="ECO:0000259" key="3">
    <source>
        <dbReference type="Pfam" id="PF17852"/>
    </source>
</evidence>
<dbReference type="STRING" id="8022.A0A061AE13"/>
<evidence type="ECO:0000256" key="2">
    <source>
        <dbReference type="SAM" id="SignalP"/>
    </source>
</evidence>
<evidence type="ECO:0000256" key="1">
    <source>
        <dbReference type="SAM" id="MobiDB-lite"/>
    </source>
</evidence>
<feature type="domain" description="Dynein heavy chain AAA 5 extension" evidence="3">
    <location>
        <begin position="1"/>
        <end position="60"/>
    </location>
</feature>
<dbReference type="AlphaFoldDB" id="A0A061AE13"/>
<dbReference type="GO" id="GO:0007018">
    <property type="term" value="P:microtubule-based movement"/>
    <property type="evidence" value="ECO:0007669"/>
    <property type="project" value="InterPro"/>
</dbReference>
<dbReference type="InterPro" id="IPR026983">
    <property type="entry name" value="DHC"/>
</dbReference>
<dbReference type="GO" id="GO:0045505">
    <property type="term" value="F:dynein intermediate chain binding"/>
    <property type="evidence" value="ECO:0007669"/>
    <property type="project" value="InterPro"/>
</dbReference>
<dbReference type="Gene3D" id="1.10.472.130">
    <property type="match status" value="1"/>
</dbReference>
<evidence type="ECO:0000313" key="5">
    <source>
        <dbReference type="Proteomes" id="UP000193380"/>
    </source>
</evidence>
<dbReference type="PANTHER" id="PTHR45703:SF32">
    <property type="entry name" value="DYNEINS HEAVY CHAIN"/>
    <property type="match status" value="1"/>
</dbReference>
<keyword evidence="2" id="KW-0732">Signal</keyword>
<gene>
    <name evidence="4" type="ORF">GSONMT00014670001</name>
</gene>
<sequence length="168" mass="19045">MVELWFIFSLIWSICASVDEGGRKTIDNFLREMEGTFPNKDTIYEYYVDTKNKTWASFEDKLLKGWRYPANAPFYKIMVPTVDTVRYNFLVRALVTGQYPVLMTGPVGTGKTSVAQSVLQGLDSSKWAVLTVNMSSQVRQDRQTSKQPSWNLPSIPKPPSCDISVTSQ</sequence>